<reference evidence="2" key="1">
    <citation type="journal article" date="2023" name="Mol. Phylogenet. Evol.">
        <title>Genome-scale phylogeny and comparative genomics of the fungal order Sordariales.</title>
        <authorList>
            <person name="Hensen N."/>
            <person name="Bonometti L."/>
            <person name="Westerberg I."/>
            <person name="Brannstrom I.O."/>
            <person name="Guillou S."/>
            <person name="Cros-Aarteil S."/>
            <person name="Calhoun S."/>
            <person name="Haridas S."/>
            <person name="Kuo A."/>
            <person name="Mondo S."/>
            <person name="Pangilinan J."/>
            <person name="Riley R."/>
            <person name="LaButti K."/>
            <person name="Andreopoulos B."/>
            <person name="Lipzen A."/>
            <person name="Chen C."/>
            <person name="Yan M."/>
            <person name="Daum C."/>
            <person name="Ng V."/>
            <person name="Clum A."/>
            <person name="Steindorff A."/>
            <person name="Ohm R.A."/>
            <person name="Martin F."/>
            <person name="Silar P."/>
            <person name="Natvig D.O."/>
            <person name="Lalanne C."/>
            <person name="Gautier V."/>
            <person name="Ament-Velasquez S.L."/>
            <person name="Kruys A."/>
            <person name="Hutchinson M.I."/>
            <person name="Powell A.J."/>
            <person name="Barry K."/>
            <person name="Miller A.N."/>
            <person name="Grigoriev I.V."/>
            <person name="Debuchy R."/>
            <person name="Gladieux P."/>
            <person name="Hiltunen Thoren M."/>
            <person name="Johannesson H."/>
        </authorList>
    </citation>
    <scope>NUCLEOTIDE SEQUENCE</scope>
    <source>
        <strain evidence="2">PSN243</strain>
    </source>
</reference>
<sequence length="271" mass="30876">MPPLRLAPSLRRVLHPKARPDFSPHLRHPPKPPHLTRSSSSTPTFPSRAGPLKTSSFEPRYPPPNTPVVRETAVQSIKLDLEYYGIPHWGWAIFRTAYGTPELDSAWEKLKARILSQSAAEMARSDVPGEVVRGLKWDFVEDEKALQNKSRYDLRLVFMEWVAKQPKIDAPHGPPSRYLHFVQVDGEVLGSGDGEGGEPGFVKLVRCDERMDLVWEWETEEERGGWEVEDGDEGWMRVSVDTLNAEFYSCLGDWGEGWYAFYERPPGVVVY</sequence>
<dbReference type="AlphaFoldDB" id="A0AAV9GPY3"/>
<organism evidence="2 3">
    <name type="scientific">Podospora aff. communis PSN243</name>
    <dbReference type="NCBI Taxonomy" id="3040156"/>
    <lineage>
        <taxon>Eukaryota</taxon>
        <taxon>Fungi</taxon>
        <taxon>Dikarya</taxon>
        <taxon>Ascomycota</taxon>
        <taxon>Pezizomycotina</taxon>
        <taxon>Sordariomycetes</taxon>
        <taxon>Sordariomycetidae</taxon>
        <taxon>Sordariales</taxon>
        <taxon>Podosporaceae</taxon>
        <taxon>Podospora</taxon>
    </lineage>
</organism>
<evidence type="ECO:0000256" key="1">
    <source>
        <dbReference type="SAM" id="MobiDB-lite"/>
    </source>
</evidence>
<keyword evidence="3" id="KW-1185">Reference proteome</keyword>
<feature type="region of interest" description="Disordered" evidence="1">
    <location>
        <begin position="1"/>
        <end position="68"/>
    </location>
</feature>
<dbReference type="EMBL" id="MU865932">
    <property type="protein sequence ID" value="KAK4450475.1"/>
    <property type="molecule type" value="Genomic_DNA"/>
</dbReference>
<proteinExistence type="predicted"/>
<reference evidence="2" key="2">
    <citation type="submission" date="2023-05" db="EMBL/GenBank/DDBJ databases">
        <authorList>
            <consortium name="Lawrence Berkeley National Laboratory"/>
            <person name="Steindorff A."/>
            <person name="Hensen N."/>
            <person name="Bonometti L."/>
            <person name="Westerberg I."/>
            <person name="Brannstrom I.O."/>
            <person name="Guillou S."/>
            <person name="Cros-Aarteil S."/>
            <person name="Calhoun S."/>
            <person name="Haridas S."/>
            <person name="Kuo A."/>
            <person name="Mondo S."/>
            <person name="Pangilinan J."/>
            <person name="Riley R."/>
            <person name="Labutti K."/>
            <person name="Andreopoulos B."/>
            <person name="Lipzen A."/>
            <person name="Chen C."/>
            <person name="Yanf M."/>
            <person name="Daum C."/>
            <person name="Ng V."/>
            <person name="Clum A."/>
            <person name="Ohm R."/>
            <person name="Martin F."/>
            <person name="Silar P."/>
            <person name="Natvig D."/>
            <person name="Lalanne C."/>
            <person name="Gautier V."/>
            <person name="Ament-Velasquez S.L."/>
            <person name="Kruys A."/>
            <person name="Hutchinson M.I."/>
            <person name="Powell A.J."/>
            <person name="Barry K."/>
            <person name="Miller A.N."/>
            <person name="Grigoriev I.V."/>
            <person name="Debuchy R."/>
            <person name="Gladieux P."/>
            <person name="Thoren M.H."/>
            <person name="Johannesson H."/>
        </authorList>
    </citation>
    <scope>NUCLEOTIDE SEQUENCE</scope>
    <source>
        <strain evidence="2">PSN243</strain>
    </source>
</reference>
<gene>
    <name evidence="2" type="ORF">QBC34DRAFT_437300</name>
</gene>
<protein>
    <submittedName>
        <fullName evidence="2">Uncharacterized protein</fullName>
    </submittedName>
</protein>
<name>A0AAV9GPY3_9PEZI</name>
<comment type="caution">
    <text evidence="2">The sequence shown here is derived from an EMBL/GenBank/DDBJ whole genome shotgun (WGS) entry which is preliminary data.</text>
</comment>
<accession>A0AAV9GPY3</accession>
<evidence type="ECO:0000313" key="2">
    <source>
        <dbReference type="EMBL" id="KAK4450475.1"/>
    </source>
</evidence>
<evidence type="ECO:0000313" key="3">
    <source>
        <dbReference type="Proteomes" id="UP001321760"/>
    </source>
</evidence>
<feature type="compositionally biased region" description="Low complexity" evidence="1">
    <location>
        <begin position="35"/>
        <end position="48"/>
    </location>
</feature>
<dbReference type="Proteomes" id="UP001321760">
    <property type="component" value="Unassembled WGS sequence"/>
</dbReference>